<accession>A0A0C9XXX0</accession>
<name>A0A0C9XXX0_9AGAR</name>
<dbReference type="OrthoDB" id="3234307at2759"/>
<dbReference type="STRING" id="1095629.A0A0C9XXX0"/>
<proteinExistence type="predicted"/>
<dbReference type="EMBL" id="KN838620">
    <property type="protein sequence ID" value="KIK00723.1"/>
    <property type="molecule type" value="Genomic_DNA"/>
</dbReference>
<feature type="compositionally biased region" description="Acidic residues" evidence="1">
    <location>
        <begin position="126"/>
        <end position="138"/>
    </location>
</feature>
<dbReference type="Proteomes" id="UP000054477">
    <property type="component" value="Unassembled WGS sequence"/>
</dbReference>
<sequence>MLDDRKLWFIGGGSGTRARDRRECVSREEAVELANLEHEQSGHWHRDVMKLALLDRYHSPKLDESIIKAIMDCARCKNFGAPKGGTQEELDYEEAGNREWGNLALEGSEEEGPSGEEGKGNAGFFYEDEGDGVPEEEESGIGARLVNKIFIQKVKGSKIAHYKRYICERLKKITKNMWLGSEIQLTWN</sequence>
<feature type="region of interest" description="Disordered" evidence="1">
    <location>
        <begin position="106"/>
        <end position="138"/>
    </location>
</feature>
<evidence type="ECO:0000313" key="3">
    <source>
        <dbReference type="Proteomes" id="UP000054477"/>
    </source>
</evidence>
<reference evidence="2 3" key="1">
    <citation type="submission" date="2014-04" db="EMBL/GenBank/DDBJ databases">
        <authorList>
            <consortium name="DOE Joint Genome Institute"/>
            <person name="Kuo A."/>
            <person name="Kohler A."/>
            <person name="Nagy L.G."/>
            <person name="Floudas D."/>
            <person name="Copeland A."/>
            <person name="Barry K.W."/>
            <person name="Cichocki N."/>
            <person name="Veneault-Fourrey C."/>
            <person name="LaButti K."/>
            <person name="Lindquist E.A."/>
            <person name="Lipzen A."/>
            <person name="Lundell T."/>
            <person name="Morin E."/>
            <person name="Murat C."/>
            <person name="Sun H."/>
            <person name="Tunlid A."/>
            <person name="Henrissat B."/>
            <person name="Grigoriev I.V."/>
            <person name="Hibbett D.S."/>
            <person name="Martin F."/>
            <person name="Nordberg H.P."/>
            <person name="Cantor M.N."/>
            <person name="Hua S.X."/>
        </authorList>
    </citation>
    <scope>NUCLEOTIDE SEQUENCE [LARGE SCALE GENOMIC DNA]</scope>
    <source>
        <strain evidence="2 3">LaAM-08-1</strain>
    </source>
</reference>
<evidence type="ECO:0000256" key="1">
    <source>
        <dbReference type="SAM" id="MobiDB-lite"/>
    </source>
</evidence>
<organism evidence="2 3">
    <name type="scientific">Laccaria amethystina LaAM-08-1</name>
    <dbReference type="NCBI Taxonomy" id="1095629"/>
    <lineage>
        <taxon>Eukaryota</taxon>
        <taxon>Fungi</taxon>
        <taxon>Dikarya</taxon>
        <taxon>Basidiomycota</taxon>
        <taxon>Agaricomycotina</taxon>
        <taxon>Agaricomycetes</taxon>
        <taxon>Agaricomycetidae</taxon>
        <taxon>Agaricales</taxon>
        <taxon>Agaricineae</taxon>
        <taxon>Hydnangiaceae</taxon>
        <taxon>Laccaria</taxon>
    </lineage>
</organism>
<keyword evidence="3" id="KW-1185">Reference proteome</keyword>
<reference evidence="3" key="2">
    <citation type="submission" date="2015-01" db="EMBL/GenBank/DDBJ databases">
        <title>Evolutionary Origins and Diversification of the Mycorrhizal Mutualists.</title>
        <authorList>
            <consortium name="DOE Joint Genome Institute"/>
            <consortium name="Mycorrhizal Genomics Consortium"/>
            <person name="Kohler A."/>
            <person name="Kuo A."/>
            <person name="Nagy L.G."/>
            <person name="Floudas D."/>
            <person name="Copeland A."/>
            <person name="Barry K.W."/>
            <person name="Cichocki N."/>
            <person name="Veneault-Fourrey C."/>
            <person name="LaButti K."/>
            <person name="Lindquist E.A."/>
            <person name="Lipzen A."/>
            <person name="Lundell T."/>
            <person name="Morin E."/>
            <person name="Murat C."/>
            <person name="Riley R."/>
            <person name="Ohm R."/>
            <person name="Sun H."/>
            <person name="Tunlid A."/>
            <person name="Henrissat B."/>
            <person name="Grigoriev I.V."/>
            <person name="Hibbett D.S."/>
            <person name="Martin F."/>
        </authorList>
    </citation>
    <scope>NUCLEOTIDE SEQUENCE [LARGE SCALE GENOMIC DNA]</scope>
    <source>
        <strain evidence="3">LaAM-08-1</strain>
    </source>
</reference>
<gene>
    <name evidence="2" type="ORF">K443DRAFT_122711</name>
</gene>
<dbReference type="HOGENOM" id="CLU_1441273_0_0_1"/>
<dbReference type="AlphaFoldDB" id="A0A0C9XXX0"/>
<evidence type="ECO:0000313" key="2">
    <source>
        <dbReference type="EMBL" id="KIK00723.1"/>
    </source>
</evidence>
<protein>
    <submittedName>
        <fullName evidence="2">Uncharacterized protein</fullName>
    </submittedName>
</protein>